<reference evidence="3 4" key="1">
    <citation type="submission" date="2018-10" db="EMBL/GenBank/DDBJ databases">
        <title>Phylogenomics of Brevibacillus.</title>
        <authorList>
            <person name="Dunlap C."/>
        </authorList>
    </citation>
    <scope>NUCLEOTIDE SEQUENCE [LARGE SCALE GENOMIC DNA]</scope>
    <source>
        <strain evidence="3 4">JCM 15716</strain>
    </source>
</reference>
<dbReference type="GO" id="GO:0009055">
    <property type="term" value="F:electron transfer activity"/>
    <property type="evidence" value="ECO:0007669"/>
    <property type="project" value="TreeGrafter"/>
</dbReference>
<dbReference type="InterPro" id="IPR003680">
    <property type="entry name" value="Flavodoxin_fold"/>
</dbReference>
<dbReference type="AlphaFoldDB" id="A0A3M8DN18"/>
<keyword evidence="1" id="KW-0560">Oxidoreductase</keyword>
<evidence type="ECO:0000313" key="3">
    <source>
        <dbReference type="EMBL" id="RNB89468.1"/>
    </source>
</evidence>
<dbReference type="InterPro" id="IPR046980">
    <property type="entry name" value="KefG/KefF"/>
</dbReference>
<accession>A0A3M8DN18</accession>
<dbReference type="InterPro" id="IPR029039">
    <property type="entry name" value="Flavoprotein-like_sf"/>
</dbReference>
<protein>
    <submittedName>
        <fullName evidence="3">Flavodoxin family protein</fullName>
    </submittedName>
</protein>
<dbReference type="Pfam" id="PF02525">
    <property type="entry name" value="Flavodoxin_2"/>
    <property type="match status" value="1"/>
</dbReference>
<dbReference type="PANTHER" id="PTHR47307:SF1">
    <property type="entry name" value="GLUTATHIONE-REGULATED POTASSIUM-EFFLUX SYSTEM ANCILLARY PROTEIN KEFG"/>
    <property type="match status" value="1"/>
</dbReference>
<dbReference type="EMBL" id="RHHQ01000008">
    <property type="protein sequence ID" value="RNB89468.1"/>
    <property type="molecule type" value="Genomic_DNA"/>
</dbReference>
<evidence type="ECO:0000256" key="1">
    <source>
        <dbReference type="ARBA" id="ARBA00023002"/>
    </source>
</evidence>
<dbReference type="OrthoDB" id="9798454at2"/>
<dbReference type="SUPFAM" id="SSF52218">
    <property type="entry name" value="Flavoproteins"/>
    <property type="match status" value="1"/>
</dbReference>
<dbReference type="GO" id="GO:0010181">
    <property type="term" value="F:FMN binding"/>
    <property type="evidence" value="ECO:0007669"/>
    <property type="project" value="TreeGrafter"/>
</dbReference>
<dbReference type="RefSeq" id="WP_122917723.1">
    <property type="nucleotide sequence ID" value="NZ_RHHQ01000008.1"/>
</dbReference>
<gene>
    <name evidence="3" type="ORF">EDM56_09715</name>
</gene>
<dbReference type="PANTHER" id="PTHR47307">
    <property type="entry name" value="GLUTATHIONE-REGULATED POTASSIUM-EFFLUX SYSTEM ANCILLARY PROTEIN KEFG"/>
    <property type="match status" value="1"/>
</dbReference>
<dbReference type="GO" id="GO:0003955">
    <property type="term" value="F:NAD(P)H dehydrogenase (quinone) activity"/>
    <property type="evidence" value="ECO:0007669"/>
    <property type="project" value="TreeGrafter"/>
</dbReference>
<comment type="caution">
    <text evidence="3">The sequence shown here is derived from an EMBL/GenBank/DDBJ whole genome shotgun (WGS) entry which is preliminary data.</text>
</comment>
<dbReference type="Gene3D" id="3.40.50.360">
    <property type="match status" value="1"/>
</dbReference>
<keyword evidence="4" id="KW-1185">Reference proteome</keyword>
<proteinExistence type="predicted"/>
<evidence type="ECO:0000259" key="2">
    <source>
        <dbReference type="Pfam" id="PF02525"/>
    </source>
</evidence>
<feature type="domain" description="Flavodoxin-like fold" evidence="2">
    <location>
        <begin position="1"/>
        <end position="169"/>
    </location>
</feature>
<dbReference type="Proteomes" id="UP000271031">
    <property type="component" value="Unassembled WGS sequence"/>
</dbReference>
<sequence>MKTIVILCHPTLERSRVNRTWANRLKQESRITLHNLYQEYPDKLIDSKREQALLSAHERIVFQFPLYWYNIPSFLKQWQEEVLEYGWVTGEGGRMLQGKEIVLAISVGAHEKAYQAGGFNSFSISELTRPMQAIANLIGMKFLPPFLLFGAAQASEEEIGKSAEAYVQHILDENLDPRLALRRAMQKQAN</sequence>
<evidence type="ECO:0000313" key="4">
    <source>
        <dbReference type="Proteomes" id="UP000271031"/>
    </source>
</evidence>
<name>A0A3M8DN18_9BACL</name>
<organism evidence="3 4">
    <name type="scientific">Brevibacillus fluminis</name>
    <dbReference type="NCBI Taxonomy" id="511487"/>
    <lineage>
        <taxon>Bacteria</taxon>
        <taxon>Bacillati</taxon>
        <taxon>Bacillota</taxon>
        <taxon>Bacilli</taxon>
        <taxon>Bacillales</taxon>
        <taxon>Paenibacillaceae</taxon>
        <taxon>Brevibacillus</taxon>
    </lineage>
</organism>